<dbReference type="Gene3D" id="3.30.450.90">
    <property type="match status" value="1"/>
</dbReference>
<dbReference type="PANTHER" id="PTHR30258">
    <property type="entry name" value="TYPE II SECRETION SYSTEM PROTEIN GSPE-RELATED"/>
    <property type="match status" value="1"/>
</dbReference>
<evidence type="ECO:0000259" key="4">
    <source>
        <dbReference type="PROSITE" id="PS00662"/>
    </source>
</evidence>
<evidence type="ECO:0000313" key="5">
    <source>
        <dbReference type="EMBL" id="OGM28295.1"/>
    </source>
</evidence>
<dbReference type="InterPro" id="IPR003593">
    <property type="entry name" value="AAA+_ATPase"/>
</dbReference>
<organism evidence="5 6">
    <name type="scientific">Candidatus Woesebacteria bacterium RIFCSPHIGHO2_01_FULL_41_10</name>
    <dbReference type="NCBI Taxonomy" id="1802500"/>
    <lineage>
        <taxon>Bacteria</taxon>
        <taxon>Candidatus Woeseibacteriota</taxon>
    </lineage>
</organism>
<dbReference type="InterPro" id="IPR037257">
    <property type="entry name" value="T2SS_E_N_sf"/>
</dbReference>
<dbReference type="SMART" id="SM00382">
    <property type="entry name" value="AAA"/>
    <property type="match status" value="1"/>
</dbReference>
<dbReference type="GO" id="GO:0005524">
    <property type="term" value="F:ATP binding"/>
    <property type="evidence" value="ECO:0007669"/>
    <property type="project" value="UniProtKB-KW"/>
</dbReference>
<dbReference type="PANTHER" id="PTHR30258:SF3">
    <property type="entry name" value="SLL1921 PROTEIN"/>
    <property type="match status" value="1"/>
</dbReference>
<comment type="caution">
    <text evidence="5">The sequence shown here is derived from an EMBL/GenBank/DDBJ whole genome shotgun (WGS) entry which is preliminary data.</text>
</comment>
<feature type="domain" description="Bacterial type II secretion system protein E" evidence="4">
    <location>
        <begin position="375"/>
        <end position="389"/>
    </location>
</feature>
<dbReference type="Pfam" id="PF05157">
    <property type="entry name" value="MshEN"/>
    <property type="match status" value="1"/>
</dbReference>
<dbReference type="InterPro" id="IPR001482">
    <property type="entry name" value="T2SS/T4SS_dom"/>
</dbReference>
<reference evidence="5 6" key="1">
    <citation type="journal article" date="2016" name="Nat. Commun.">
        <title>Thousands of microbial genomes shed light on interconnected biogeochemical processes in an aquifer system.</title>
        <authorList>
            <person name="Anantharaman K."/>
            <person name="Brown C.T."/>
            <person name="Hug L.A."/>
            <person name="Sharon I."/>
            <person name="Castelle C.J."/>
            <person name="Probst A.J."/>
            <person name="Thomas B.C."/>
            <person name="Singh A."/>
            <person name="Wilkins M.J."/>
            <person name="Karaoz U."/>
            <person name="Brodie E.L."/>
            <person name="Williams K.H."/>
            <person name="Hubbard S.S."/>
            <person name="Banfield J.F."/>
        </authorList>
    </citation>
    <scope>NUCLEOTIDE SEQUENCE [LARGE SCALE GENOMIC DNA]</scope>
</reference>
<dbReference type="FunFam" id="3.40.50.300:FF:000398">
    <property type="entry name" value="Type IV pilus assembly ATPase PilB"/>
    <property type="match status" value="1"/>
</dbReference>
<dbReference type="SUPFAM" id="SSF160246">
    <property type="entry name" value="EspE N-terminal domain-like"/>
    <property type="match status" value="1"/>
</dbReference>
<evidence type="ECO:0000256" key="1">
    <source>
        <dbReference type="ARBA" id="ARBA00006611"/>
    </source>
</evidence>
<sequence>MNVSAETLKQIMTGPGQIPVADYDAAAQAAEELGKRIDDILIFRGLATQEAIGRLVAEYYKVPFVDVAHLSIPDEALAQIPEKMARHYRIVPLQKEGGSLRVAMEDPSNVEAIEFAKRHTGLEIVPLFADREGLKKALNYYKRNIKEDFDKVIADNVKKASLEGNLLQAAERLPVIKVLDTILEYAVAERASDIHIETEEENVIVRFRVDGILKDIIKLPRGIEEALVARIKILSNLKLDERRIPQDGRYKFDIDADVVSLRISIIPGFYGENVVMRLLHESARPLSLDELGIIDRNLDIIRSNITRPHGMILVTGPTGSGKTTTLYSVLNILNTVKVKIATIEDPIEYGIQRITQIQVHPKAGLEFATGLRALLRHDPDIIMVGEIRDGETAEIAVHAALTGHLVLSTLHTNDAPGTIPRILDMGVEPYLAASTINAVIAQRLVRRLKPEYAREYKPDATLIKQLKTDYNVDVSKMKFYSAKETTKGESAFSGRIGIYETLSVTERIRALINRKSSSDEIRKVAIEEGMITIAQDGIKKASMAMTTLEEVLRVVKET</sequence>
<comment type="similarity">
    <text evidence="1">Belongs to the GSP E family.</text>
</comment>
<evidence type="ECO:0000256" key="2">
    <source>
        <dbReference type="ARBA" id="ARBA00022741"/>
    </source>
</evidence>
<dbReference type="FunFam" id="3.30.300.160:FF:000002">
    <property type="entry name" value="Type II secretion system protein E"/>
    <property type="match status" value="1"/>
</dbReference>
<dbReference type="Gene3D" id="3.30.300.160">
    <property type="entry name" value="Type II secretion system, protein E, N-terminal domain"/>
    <property type="match status" value="1"/>
</dbReference>
<dbReference type="PROSITE" id="PS00662">
    <property type="entry name" value="T2SP_E"/>
    <property type="match status" value="1"/>
</dbReference>
<protein>
    <recommendedName>
        <fullName evidence="4">Bacterial type II secretion system protein E domain-containing protein</fullName>
    </recommendedName>
</protein>
<dbReference type="Proteomes" id="UP000177263">
    <property type="component" value="Unassembled WGS sequence"/>
</dbReference>
<evidence type="ECO:0000256" key="3">
    <source>
        <dbReference type="ARBA" id="ARBA00022840"/>
    </source>
</evidence>
<dbReference type="STRING" id="1802500.A2801_02450"/>
<dbReference type="InterPro" id="IPR027417">
    <property type="entry name" value="P-loop_NTPase"/>
</dbReference>
<dbReference type="CDD" id="cd01129">
    <property type="entry name" value="PulE-GspE-like"/>
    <property type="match status" value="1"/>
</dbReference>
<keyword evidence="2" id="KW-0547">Nucleotide-binding</keyword>
<evidence type="ECO:0000313" key="6">
    <source>
        <dbReference type="Proteomes" id="UP000177263"/>
    </source>
</evidence>
<dbReference type="Pfam" id="PF00437">
    <property type="entry name" value="T2SSE"/>
    <property type="match status" value="1"/>
</dbReference>
<keyword evidence="3" id="KW-0067">ATP-binding</keyword>
<dbReference type="Gene3D" id="3.40.50.300">
    <property type="entry name" value="P-loop containing nucleotide triphosphate hydrolases"/>
    <property type="match status" value="1"/>
</dbReference>
<accession>A0A1F7YP56</accession>
<dbReference type="GO" id="GO:0005886">
    <property type="term" value="C:plasma membrane"/>
    <property type="evidence" value="ECO:0007669"/>
    <property type="project" value="TreeGrafter"/>
</dbReference>
<proteinExistence type="inferred from homology"/>
<dbReference type="EMBL" id="MGGM01000032">
    <property type="protein sequence ID" value="OGM28295.1"/>
    <property type="molecule type" value="Genomic_DNA"/>
</dbReference>
<dbReference type="AlphaFoldDB" id="A0A1F7YP56"/>
<name>A0A1F7YP56_9BACT</name>
<dbReference type="InterPro" id="IPR007831">
    <property type="entry name" value="T2SS_GspE_N"/>
</dbReference>
<dbReference type="GO" id="GO:0016887">
    <property type="term" value="F:ATP hydrolysis activity"/>
    <property type="evidence" value="ECO:0007669"/>
    <property type="project" value="TreeGrafter"/>
</dbReference>
<gene>
    <name evidence="5" type="ORF">A2801_02450</name>
</gene>
<dbReference type="SUPFAM" id="SSF52540">
    <property type="entry name" value="P-loop containing nucleoside triphosphate hydrolases"/>
    <property type="match status" value="1"/>
</dbReference>